<dbReference type="SUPFAM" id="SSF53795">
    <property type="entry name" value="PEP carboxykinase-like"/>
    <property type="match status" value="1"/>
</dbReference>
<dbReference type="STRING" id="643674.PAEH1_05505"/>
<accession>A0A1U9JZE3</accession>
<evidence type="ECO:0008006" key="3">
    <source>
        <dbReference type="Google" id="ProtNLM"/>
    </source>
</evidence>
<evidence type="ECO:0000313" key="2">
    <source>
        <dbReference type="Proteomes" id="UP000189369"/>
    </source>
</evidence>
<dbReference type="EMBL" id="CP019697">
    <property type="protein sequence ID" value="AQS51165.1"/>
    <property type="molecule type" value="Genomic_DNA"/>
</dbReference>
<dbReference type="InterPro" id="IPR027417">
    <property type="entry name" value="P-loop_NTPase"/>
</dbReference>
<dbReference type="OrthoDB" id="4544211at2"/>
<proteinExistence type="predicted"/>
<organism evidence="1 2">
    <name type="scientific">Paenalcaligenes hominis</name>
    <dbReference type="NCBI Taxonomy" id="643674"/>
    <lineage>
        <taxon>Bacteria</taxon>
        <taxon>Pseudomonadati</taxon>
        <taxon>Pseudomonadota</taxon>
        <taxon>Betaproteobacteria</taxon>
        <taxon>Burkholderiales</taxon>
        <taxon>Alcaligenaceae</taxon>
        <taxon>Paenalcaligenes</taxon>
    </lineage>
</organism>
<name>A0A1U9JZE3_9BURK</name>
<reference evidence="1 2" key="1">
    <citation type="submission" date="2017-01" db="EMBL/GenBank/DDBJ databases">
        <title>Complete Genome Sequence of Paenalcaligenes hominis, Isolated from a paraplegic Patient with neurogenic bladder.</title>
        <authorList>
            <person name="Mukhopadhyay R."/>
            <person name="Joaquin J."/>
            <person name="Hogue R."/>
            <person name="Kilaru A."/>
            <person name="Jospin G."/>
            <person name="Mars K."/>
            <person name="Eisen J.A."/>
            <person name="Chaturvedi V."/>
        </authorList>
    </citation>
    <scope>NUCLEOTIDE SEQUENCE [LARGE SCALE GENOMIC DNA]</scope>
    <source>
        <strain evidence="1 2">15S00501</strain>
    </source>
</reference>
<dbReference type="AlphaFoldDB" id="A0A1U9JZE3"/>
<evidence type="ECO:0000313" key="1">
    <source>
        <dbReference type="EMBL" id="AQS51165.1"/>
    </source>
</evidence>
<dbReference type="InterPro" id="IPR041881">
    <property type="entry name" value="PqqD_sf"/>
</dbReference>
<dbReference type="Proteomes" id="UP000189369">
    <property type="component" value="Chromosome"/>
</dbReference>
<gene>
    <name evidence="1" type="ORF">PAEH1_05505</name>
</gene>
<dbReference type="InterPro" id="IPR008792">
    <property type="entry name" value="PQQD"/>
</dbReference>
<protein>
    <recommendedName>
        <fullName evidence="3">Serine kinase</fullName>
    </recommendedName>
</protein>
<sequence>MTESVVDLYLPGIGPCVRIIHAPEVVAAFKKALAGWAASFVAPQEPPPPLYIKKDAEGLWQGEHTTADEFYIPSATSAVCSVVGELMGYYLERQPELLGLHCAAVEIAGRLVLFPEDSRAGKSTLSAAFMAAGYRVFGDDVLALTAQGEGVALGVAPRLRLPLPTSFSAEFSAYLAESIRLADDRYGFVLPVDAPLAPHAERTPVNTIVLLERYSDELIHTEPELIRLPVGEGLLQLLCQNFAYEASGEELIDFLLPLMQRSSCYLLRYGEPLAAARYVARSLQQPATAVHAASLLNPSLAEQSALGLDARSLMTLWEPTQNVSRYEVGEELFLIQTCSGVIHRLNNTGKAVWQLLQQEPLTGQELSEVLAESFCVDLALVQSDIPPLLAALEQAELIEMRHGAAE</sequence>
<dbReference type="Pfam" id="PF05402">
    <property type="entry name" value="PqqD"/>
    <property type="match status" value="1"/>
</dbReference>
<dbReference type="Gene3D" id="3.40.50.300">
    <property type="entry name" value="P-loop containing nucleotide triphosphate hydrolases"/>
    <property type="match status" value="1"/>
</dbReference>
<dbReference type="Gene3D" id="1.10.10.1150">
    <property type="entry name" value="Coenzyme PQQ synthesis protein D (PqqD)"/>
    <property type="match status" value="1"/>
</dbReference>
<dbReference type="KEGG" id="phn:PAEH1_05505"/>